<dbReference type="InParanoid" id="A0A251TI69"/>
<dbReference type="AlphaFoldDB" id="A0A251TI69"/>
<evidence type="ECO:0000256" key="1">
    <source>
        <dbReference type="SAM" id="Phobius"/>
    </source>
</evidence>
<keyword evidence="1" id="KW-0472">Membrane</keyword>
<dbReference type="Proteomes" id="UP000215914">
    <property type="component" value="Chromosome 10"/>
</dbReference>
<reference evidence="3" key="1">
    <citation type="journal article" date="2017" name="Nature">
        <title>The sunflower genome provides insights into oil metabolism, flowering and Asterid evolution.</title>
        <authorList>
            <person name="Badouin H."/>
            <person name="Gouzy J."/>
            <person name="Grassa C.J."/>
            <person name="Murat F."/>
            <person name="Staton S.E."/>
            <person name="Cottret L."/>
            <person name="Lelandais-Briere C."/>
            <person name="Owens G.L."/>
            <person name="Carrere S."/>
            <person name="Mayjonade B."/>
            <person name="Legrand L."/>
            <person name="Gill N."/>
            <person name="Kane N.C."/>
            <person name="Bowers J.E."/>
            <person name="Hubner S."/>
            <person name="Bellec A."/>
            <person name="Berard A."/>
            <person name="Berges H."/>
            <person name="Blanchet N."/>
            <person name="Boniface M.C."/>
            <person name="Brunel D."/>
            <person name="Catrice O."/>
            <person name="Chaidir N."/>
            <person name="Claudel C."/>
            <person name="Donnadieu C."/>
            <person name="Faraut T."/>
            <person name="Fievet G."/>
            <person name="Helmstetter N."/>
            <person name="King M."/>
            <person name="Knapp S.J."/>
            <person name="Lai Z."/>
            <person name="Le Paslier M.C."/>
            <person name="Lippi Y."/>
            <person name="Lorenzon L."/>
            <person name="Mandel J.R."/>
            <person name="Marage G."/>
            <person name="Marchand G."/>
            <person name="Marquand E."/>
            <person name="Bret-Mestries E."/>
            <person name="Morien E."/>
            <person name="Nambeesan S."/>
            <person name="Nguyen T."/>
            <person name="Pegot-Espagnet P."/>
            <person name="Pouilly N."/>
            <person name="Raftis F."/>
            <person name="Sallet E."/>
            <person name="Schiex T."/>
            <person name="Thomas J."/>
            <person name="Vandecasteele C."/>
            <person name="Vares D."/>
            <person name="Vear F."/>
            <person name="Vautrin S."/>
            <person name="Crespi M."/>
            <person name="Mangin B."/>
            <person name="Burke J.M."/>
            <person name="Salse J."/>
            <person name="Munos S."/>
            <person name="Vincourt P."/>
            <person name="Rieseberg L.H."/>
            <person name="Langlade N.B."/>
        </authorList>
    </citation>
    <scope>NUCLEOTIDE SEQUENCE [LARGE SCALE GENOMIC DNA]</scope>
    <source>
        <strain evidence="3">cv. SF193</strain>
    </source>
</reference>
<sequence>MVYGADLLVYGDQTLPGTTVNYGGCDMVYGADLLVYGDQTLPGLTVNYGDTVIYGGFRITFYIFVISNVALSLGIILLYNNVKTNDFNGFDHR</sequence>
<evidence type="ECO:0000313" key="3">
    <source>
        <dbReference type="Proteomes" id="UP000215914"/>
    </source>
</evidence>
<protein>
    <submittedName>
        <fullName evidence="2">Uncharacterized protein</fullName>
    </submittedName>
</protein>
<gene>
    <name evidence="2" type="ORF">HannXRQ_Chr10g0291981</name>
</gene>
<keyword evidence="1" id="KW-1133">Transmembrane helix</keyword>
<name>A0A251TI69_HELAN</name>
<keyword evidence="3" id="KW-1185">Reference proteome</keyword>
<evidence type="ECO:0000313" key="2">
    <source>
        <dbReference type="EMBL" id="OTG10828.1"/>
    </source>
</evidence>
<feature type="transmembrane region" description="Helical" evidence="1">
    <location>
        <begin position="59"/>
        <end position="79"/>
    </location>
</feature>
<keyword evidence="1" id="KW-0812">Transmembrane</keyword>
<organism evidence="2 3">
    <name type="scientific">Helianthus annuus</name>
    <name type="common">Common sunflower</name>
    <dbReference type="NCBI Taxonomy" id="4232"/>
    <lineage>
        <taxon>Eukaryota</taxon>
        <taxon>Viridiplantae</taxon>
        <taxon>Streptophyta</taxon>
        <taxon>Embryophyta</taxon>
        <taxon>Tracheophyta</taxon>
        <taxon>Spermatophyta</taxon>
        <taxon>Magnoliopsida</taxon>
        <taxon>eudicotyledons</taxon>
        <taxon>Gunneridae</taxon>
        <taxon>Pentapetalae</taxon>
        <taxon>asterids</taxon>
        <taxon>campanulids</taxon>
        <taxon>Asterales</taxon>
        <taxon>Asteraceae</taxon>
        <taxon>Asteroideae</taxon>
        <taxon>Heliantheae alliance</taxon>
        <taxon>Heliantheae</taxon>
        <taxon>Helianthus</taxon>
    </lineage>
</organism>
<accession>A0A251TI69</accession>
<proteinExistence type="predicted"/>
<dbReference type="EMBL" id="CM007899">
    <property type="protein sequence ID" value="OTG10828.1"/>
    <property type="molecule type" value="Genomic_DNA"/>
</dbReference>